<dbReference type="PATRIC" id="fig|1308866.3.peg.3114"/>
<dbReference type="EMBL" id="APML01000092">
    <property type="protein sequence ID" value="ENH95564.1"/>
    <property type="molecule type" value="Genomic_DNA"/>
</dbReference>
<evidence type="ECO:0000313" key="1">
    <source>
        <dbReference type="EMBL" id="ENH95564.1"/>
    </source>
</evidence>
<dbReference type="OrthoDB" id="9972453at2"/>
<proteinExistence type="predicted"/>
<dbReference type="AlphaFoldDB" id="N4W8P9"/>
<comment type="caution">
    <text evidence="1">The sequence shown here is derived from an EMBL/GenBank/DDBJ whole genome shotgun (WGS) entry which is preliminary data.</text>
</comment>
<protein>
    <submittedName>
        <fullName evidence="1">Uncharacterized protein</fullName>
    </submittedName>
</protein>
<keyword evidence="2" id="KW-1185">Reference proteome</keyword>
<dbReference type="eggNOG" id="ENOG50308Q8">
    <property type="taxonomic scope" value="Bacteria"/>
</dbReference>
<gene>
    <name evidence="1" type="ORF">J416_15477</name>
</gene>
<sequence length="68" mass="8126">MGDREFKRRFTLETTKNNGKIEIKAYDSKLDQYFVYGENEIKNMPSQLSELKAFIRDNWKDIKKGKYG</sequence>
<reference evidence="1 2" key="1">
    <citation type="submission" date="2013-03" db="EMBL/GenBank/DDBJ databases">
        <title>Draft genome sequence of Gracibacillus halophilus YIM-C55.5, a moderately halophilic and thermophilic organism from the Xiaochaidamu salt lake.</title>
        <authorList>
            <person name="Sugumar T."/>
            <person name="Polireddy D.R."/>
            <person name="Antony A."/>
            <person name="Madhava Y.R."/>
            <person name="Sivakumar N."/>
        </authorList>
    </citation>
    <scope>NUCLEOTIDE SEQUENCE [LARGE SCALE GENOMIC DNA]</scope>
    <source>
        <strain evidence="1 2">YIM-C55.5</strain>
    </source>
</reference>
<organism evidence="1 2">
    <name type="scientific">Gracilibacillus halophilus YIM-C55.5</name>
    <dbReference type="NCBI Taxonomy" id="1308866"/>
    <lineage>
        <taxon>Bacteria</taxon>
        <taxon>Bacillati</taxon>
        <taxon>Bacillota</taxon>
        <taxon>Bacilli</taxon>
        <taxon>Bacillales</taxon>
        <taxon>Bacillaceae</taxon>
        <taxon>Gracilibacillus</taxon>
    </lineage>
</organism>
<dbReference type="Proteomes" id="UP000012283">
    <property type="component" value="Unassembled WGS sequence"/>
</dbReference>
<dbReference type="RefSeq" id="WP_003475083.1">
    <property type="nucleotide sequence ID" value="NZ_APML01000092.1"/>
</dbReference>
<accession>N4W8P9</accession>
<evidence type="ECO:0000313" key="2">
    <source>
        <dbReference type="Proteomes" id="UP000012283"/>
    </source>
</evidence>
<name>N4W8P9_9BACI</name>